<dbReference type="Proteomes" id="UP001156856">
    <property type="component" value="Unassembled WGS sequence"/>
</dbReference>
<reference evidence="3" key="1">
    <citation type="journal article" date="2014" name="Int. J. Syst. Evol. Microbiol.">
        <title>Complete genome of a new Firmicutes species belonging to the dominant human colonic microbiota ('Ruminococcus bicirculans') reveals two chromosomes and a selective capacity to utilize plant glucans.</title>
        <authorList>
            <consortium name="NISC Comparative Sequencing Program"/>
            <person name="Wegmann U."/>
            <person name="Louis P."/>
            <person name="Goesmann A."/>
            <person name="Henrissat B."/>
            <person name="Duncan S.H."/>
            <person name="Flint H.J."/>
        </authorList>
    </citation>
    <scope>NUCLEOTIDE SEQUENCE</scope>
    <source>
        <strain evidence="3">NBRC 107715</strain>
    </source>
</reference>
<dbReference type="OrthoDB" id="5688154at2"/>
<reference evidence="5" key="2">
    <citation type="journal article" date="2019" name="Int. J. Syst. Evol. Microbiol.">
        <title>The Global Catalogue of Microorganisms (GCM) 10K type strain sequencing project: providing services to taxonomists for standard genome sequencing and annotation.</title>
        <authorList>
            <consortium name="The Broad Institute Genomics Platform"/>
            <consortium name="The Broad Institute Genome Sequencing Center for Infectious Disease"/>
            <person name="Wu L."/>
            <person name="Ma J."/>
        </authorList>
    </citation>
    <scope>NUCLEOTIDE SEQUENCE [LARGE SCALE GENOMIC DNA]</scope>
    <source>
        <strain evidence="5">NBRC 107715</strain>
    </source>
</reference>
<keyword evidence="5" id="KW-1185">Reference proteome</keyword>
<protein>
    <submittedName>
        <fullName evidence="2">Uncharacterized protein</fullName>
    </submittedName>
</protein>
<organism evidence="2 4">
    <name type="scientific">Methylobacterium oxalidis</name>
    <dbReference type="NCBI Taxonomy" id="944322"/>
    <lineage>
        <taxon>Bacteria</taxon>
        <taxon>Pseudomonadati</taxon>
        <taxon>Pseudomonadota</taxon>
        <taxon>Alphaproteobacteria</taxon>
        <taxon>Hyphomicrobiales</taxon>
        <taxon>Methylobacteriaceae</taxon>
        <taxon>Methylobacterium</taxon>
    </lineage>
</organism>
<dbReference type="EMBL" id="BSPK01000033">
    <property type="protein sequence ID" value="GLS64052.1"/>
    <property type="molecule type" value="Genomic_DNA"/>
</dbReference>
<evidence type="ECO:0000313" key="5">
    <source>
        <dbReference type="Proteomes" id="UP001156856"/>
    </source>
</evidence>
<accession>A0A512J239</accession>
<feature type="region of interest" description="Disordered" evidence="1">
    <location>
        <begin position="1"/>
        <end position="21"/>
    </location>
</feature>
<dbReference type="RefSeq" id="WP_147025677.1">
    <property type="nucleotide sequence ID" value="NZ_BJZU01000033.1"/>
</dbReference>
<name>A0A512J239_9HYPH</name>
<dbReference type="AlphaFoldDB" id="A0A512J239"/>
<evidence type="ECO:0000313" key="4">
    <source>
        <dbReference type="Proteomes" id="UP000321960"/>
    </source>
</evidence>
<dbReference type="EMBL" id="BJZU01000033">
    <property type="protein sequence ID" value="GEP04021.1"/>
    <property type="molecule type" value="Genomic_DNA"/>
</dbReference>
<evidence type="ECO:0000313" key="2">
    <source>
        <dbReference type="EMBL" id="GEP04021.1"/>
    </source>
</evidence>
<evidence type="ECO:0000256" key="1">
    <source>
        <dbReference type="SAM" id="MobiDB-lite"/>
    </source>
</evidence>
<reference evidence="2 4" key="3">
    <citation type="submission" date="2019-07" db="EMBL/GenBank/DDBJ databases">
        <title>Whole genome shotgun sequence of Methylobacterium oxalidis NBRC 107715.</title>
        <authorList>
            <person name="Hosoyama A."/>
            <person name="Uohara A."/>
            <person name="Ohji S."/>
            <person name="Ichikawa N."/>
        </authorList>
    </citation>
    <scope>NUCLEOTIDE SEQUENCE [LARGE SCALE GENOMIC DNA]</scope>
    <source>
        <strain evidence="2 4">NBRC 107715</strain>
    </source>
</reference>
<comment type="caution">
    <text evidence="2">The sequence shown here is derived from an EMBL/GenBank/DDBJ whole genome shotgun (WGS) entry which is preliminary data.</text>
</comment>
<proteinExistence type="predicted"/>
<sequence length="90" mass="9574">MKLTIEGDAVQMAGDARTPDDPSWPAWLAAAHELPHSEVGAVHQIGAASAWFLMTSGGRVVLLEGDWLVRDAGGELHRFSDAAHQRMAAG</sequence>
<dbReference type="Proteomes" id="UP000321960">
    <property type="component" value="Unassembled WGS sequence"/>
</dbReference>
<gene>
    <name evidence="3" type="ORF">GCM10007888_24330</name>
    <name evidence="2" type="ORF">MOX02_20590</name>
</gene>
<evidence type="ECO:0000313" key="3">
    <source>
        <dbReference type="EMBL" id="GLS64052.1"/>
    </source>
</evidence>
<reference evidence="3" key="4">
    <citation type="submission" date="2023-01" db="EMBL/GenBank/DDBJ databases">
        <title>Draft genome sequence of Methylobacterium oxalidis strain NBRC 107715.</title>
        <authorList>
            <person name="Sun Q."/>
            <person name="Mori K."/>
        </authorList>
    </citation>
    <scope>NUCLEOTIDE SEQUENCE</scope>
    <source>
        <strain evidence="3">NBRC 107715</strain>
    </source>
</reference>